<evidence type="ECO:0000313" key="14">
    <source>
        <dbReference type="Proteomes" id="UP000176421"/>
    </source>
</evidence>
<dbReference type="Gene3D" id="1.10.3120.10">
    <property type="entry name" value="Trigger factor, C-terminal domain"/>
    <property type="match status" value="1"/>
</dbReference>
<feature type="domain" description="Trigger factor ribosome-binding bacterial" evidence="11">
    <location>
        <begin position="1"/>
        <end position="145"/>
    </location>
</feature>
<reference evidence="13 14" key="1">
    <citation type="journal article" date="2016" name="Nat. Commun.">
        <title>Thousands of microbial genomes shed light on interconnected biogeochemical processes in an aquifer system.</title>
        <authorList>
            <person name="Anantharaman K."/>
            <person name="Brown C.T."/>
            <person name="Hug L.A."/>
            <person name="Sharon I."/>
            <person name="Castelle C.J."/>
            <person name="Probst A.J."/>
            <person name="Thomas B.C."/>
            <person name="Singh A."/>
            <person name="Wilkins M.J."/>
            <person name="Karaoz U."/>
            <person name="Brodie E.L."/>
            <person name="Williams K.H."/>
            <person name="Hubbard S.S."/>
            <person name="Banfield J.F."/>
        </authorList>
    </citation>
    <scope>NUCLEOTIDE SEQUENCE [LARGE SCALE GENOMIC DNA]</scope>
</reference>
<dbReference type="GO" id="GO:0043335">
    <property type="term" value="P:protein unfolding"/>
    <property type="evidence" value="ECO:0007669"/>
    <property type="project" value="TreeGrafter"/>
</dbReference>
<feature type="domain" description="PPIase FKBP-type" evidence="10">
    <location>
        <begin position="159"/>
        <end position="236"/>
    </location>
</feature>
<evidence type="ECO:0000256" key="4">
    <source>
        <dbReference type="ARBA" id="ARBA00016902"/>
    </source>
</evidence>
<dbReference type="HAMAP" id="MF_00303">
    <property type="entry name" value="Trigger_factor_Tig"/>
    <property type="match status" value="1"/>
</dbReference>
<dbReference type="GO" id="GO:0044183">
    <property type="term" value="F:protein folding chaperone"/>
    <property type="evidence" value="ECO:0007669"/>
    <property type="project" value="TreeGrafter"/>
</dbReference>
<accession>A0A1G2I221</accession>
<dbReference type="SUPFAM" id="SSF109998">
    <property type="entry name" value="Triger factor/SurA peptide-binding domain-like"/>
    <property type="match status" value="1"/>
</dbReference>
<dbReference type="PANTHER" id="PTHR30560">
    <property type="entry name" value="TRIGGER FACTOR CHAPERONE AND PEPTIDYL-PROLYL CIS/TRANS ISOMERASE"/>
    <property type="match status" value="1"/>
</dbReference>
<sequence>MKTNLKNLDNSQVQIEFELSQEEFSKYIDKALAHLKKHIKVDGFRPGNVPDEIAKKQINDETLLMEAGDLAVNESYKKFVNENNIEPIGNTQVQVVKIAKDNPFLFNVTVSVIPAVKLPDYKSIASAIKGKEISVDEREVEEAIHYLQKSRAKISQKDKPAEMKDFVYIEYQNESINNGKEIKDQFILGEGGFMKDFEENLIGMKAEDEKEFTAKFPENHPDKKLSGKEAKFKVKMLAVNKVDLPEVNDEFAKNMGAFDSLVSLKEDVKEGVLLEKQGEEKQRKRGEVLGKISEKTEIDIPLLLVENEQKRLMENFKNQVATNFKMDFEVYLSSIKKSEEEIQKSFKLEAEKRIKDFLVLREIGRQERVEVSLPEIEEEMNKIIKNYSKDEINKIDINQIKEYTKDTIFNEKVFNLLDQLSNKNSTAR</sequence>
<dbReference type="GO" id="GO:0003755">
    <property type="term" value="F:peptidyl-prolyl cis-trans isomerase activity"/>
    <property type="evidence" value="ECO:0007669"/>
    <property type="project" value="UniProtKB-UniRule"/>
</dbReference>
<dbReference type="SUPFAM" id="SSF54534">
    <property type="entry name" value="FKBP-like"/>
    <property type="match status" value="1"/>
</dbReference>
<evidence type="ECO:0000256" key="8">
    <source>
        <dbReference type="ARBA" id="ARBA00029986"/>
    </source>
</evidence>
<dbReference type="PIRSF" id="PIRSF003095">
    <property type="entry name" value="Trigger_factor"/>
    <property type="match status" value="1"/>
</dbReference>
<dbReference type="Pfam" id="PF05697">
    <property type="entry name" value="Trigger_N"/>
    <property type="match status" value="1"/>
</dbReference>
<dbReference type="NCBIfam" id="TIGR00115">
    <property type="entry name" value="tig"/>
    <property type="match status" value="1"/>
</dbReference>
<evidence type="ECO:0000256" key="1">
    <source>
        <dbReference type="ARBA" id="ARBA00000971"/>
    </source>
</evidence>
<evidence type="ECO:0000256" key="5">
    <source>
        <dbReference type="ARBA" id="ARBA00023110"/>
    </source>
</evidence>
<evidence type="ECO:0000256" key="6">
    <source>
        <dbReference type="ARBA" id="ARBA00023186"/>
    </source>
</evidence>
<comment type="caution">
    <text evidence="13">The sequence shown here is derived from an EMBL/GenBank/DDBJ whole genome shotgun (WGS) entry which is preliminary data.</text>
</comment>
<dbReference type="Pfam" id="PF00254">
    <property type="entry name" value="FKBP_C"/>
    <property type="match status" value="1"/>
</dbReference>
<evidence type="ECO:0000259" key="10">
    <source>
        <dbReference type="Pfam" id="PF00254"/>
    </source>
</evidence>
<name>A0A1G2I221_9BACT</name>
<dbReference type="Proteomes" id="UP000176421">
    <property type="component" value="Unassembled WGS sequence"/>
</dbReference>
<evidence type="ECO:0000256" key="2">
    <source>
        <dbReference type="ARBA" id="ARBA00005464"/>
    </source>
</evidence>
<organism evidence="13 14">
    <name type="scientific">Candidatus Staskawiczbacteria bacterium RIFCSPHIGHO2_02_FULL_34_9</name>
    <dbReference type="NCBI Taxonomy" id="1802206"/>
    <lineage>
        <taxon>Bacteria</taxon>
        <taxon>Candidatus Staskawicziibacteriota</taxon>
    </lineage>
</organism>
<dbReference type="GO" id="GO:0015031">
    <property type="term" value="P:protein transport"/>
    <property type="evidence" value="ECO:0007669"/>
    <property type="project" value="UniProtKB-UniRule"/>
</dbReference>
<keyword evidence="7 9" id="KW-0413">Isomerase</keyword>
<keyword evidence="9" id="KW-0963">Cytoplasm</keyword>
<comment type="domain">
    <text evidence="9">Consists of 3 domains; the N-terminus binds the ribosome, the middle domain has PPIase activity, while the C-terminus has intrinsic chaperone activity on its own.</text>
</comment>
<dbReference type="InterPro" id="IPR008881">
    <property type="entry name" value="Trigger_fac_ribosome-bd_bac"/>
</dbReference>
<evidence type="ECO:0000256" key="7">
    <source>
        <dbReference type="ARBA" id="ARBA00023235"/>
    </source>
</evidence>
<proteinExistence type="inferred from homology"/>
<keyword evidence="9" id="KW-0131">Cell cycle</keyword>
<evidence type="ECO:0000256" key="9">
    <source>
        <dbReference type="HAMAP-Rule" id="MF_00303"/>
    </source>
</evidence>
<dbReference type="Gene3D" id="3.10.50.40">
    <property type="match status" value="1"/>
</dbReference>
<evidence type="ECO:0000259" key="11">
    <source>
        <dbReference type="Pfam" id="PF05697"/>
    </source>
</evidence>
<dbReference type="InterPro" id="IPR037041">
    <property type="entry name" value="Trigger_fac_C_sf"/>
</dbReference>
<keyword evidence="6 9" id="KW-0143">Chaperone</keyword>
<keyword evidence="5 9" id="KW-0697">Rotamase</keyword>
<comment type="subcellular location">
    <subcellularLocation>
        <location evidence="9">Cytoplasm</location>
    </subcellularLocation>
    <text evidence="9">About half TF is bound to the ribosome near the polypeptide exit tunnel while the other half is free in the cytoplasm.</text>
</comment>
<dbReference type="GO" id="GO:0051301">
    <property type="term" value="P:cell division"/>
    <property type="evidence" value="ECO:0007669"/>
    <property type="project" value="UniProtKB-KW"/>
</dbReference>
<dbReference type="InterPro" id="IPR001179">
    <property type="entry name" value="PPIase_FKBP_dom"/>
</dbReference>
<dbReference type="Gene3D" id="3.30.70.1050">
    <property type="entry name" value="Trigger factor ribosome-binding domain"/>
    <property type="match status" value="1"/>
</dbReference>
<comment type="similarity">
    <text evidence="2 9">Belongs to the FKBP-type PPIase family. Tig subfamily.</text>
</comment>
<dbReference type="InterPro" id="IPR036611">
    <property type="entry name" value="Trigger_fac_ribosome-bd_sf"/>
</dbReference>
<evidence type="ECO:0000259" key="12">
    <source>
        <dbReference type="Pfam" id="PF05698"/>
    </source>
</evidence>
<dbReference type="InterPro" id="IPR027304">
    <property type="entry name" value="Trigger_fact/SurA_dom_sf"/>
</dbReference>
<dbReference type="InterPro" id="IPR005215">
    <property type="entry name" value="Trig_fac"/>
</dbReference>
<dbReference type="GO" id="GO:0005737">
    <property type="term" value="C:cytoplasm"/>
    <property type="evidence" value="ECO:0007669"/>
    <property type="project" value="UniProtKB-SubCell"/>
</dbReference>
<protein>
    <recommendedName>
        <fullName evidence="4 9">Trigger factor</fullName>
        <shortName evidence="9">TF</shortName>
        <ecNumber evidence="3 9">5.2.1.8</ecNumber>
    </recommendedName>
    <alternativeName>
        <fullName evidence="8 9">PPIase</fullName>
    </alternativeName>
</protein>
<dbReference type="PANTHER" id="PTHR30560:SF3">
    <property type="entry name" value="TRIGGER FACTOR-LIKE PROTEIN TIG, CHLOROPLASTIC"/>
    <property type="match status" value="1"/>
</dbReference>
<dbReference type="STRING" id="1802206.A3D35_03090"/>
<dbReference type="EC" id="5.2.1.8" evidence="3 9"/>
<feature type="domain" description="Trigger factor C-terminal" evidence="12">
    <location>
        <begin position="261"/>
        <end position="417"/>
    </location>
</feature>
<evidence type="ECO:0000313" key="13">
    <source>
        <dbReference type="EMBL" id="OGZ68864.1"/>
    </source>
</evidence>
<comment type="catalytic activity">
    <reaction evidence="1 9">
        <text>[protein]-peptidylproline (omega=180) = [protein]-peptidylproline (omega=0)</text>
        <dbReference type="Rhea" id="RHEA:16237"/>
        <dbReference type="Rhea" id="RHEA-COMP:10747"/>
        <dbReference type="Rhea" id="RHEA-COMP:10748"/>
        <dbReference type="ChEBI" id="CHEBI:83833"/>
        <dbReference type="ChEBI" id="CHEBI:83834"/>
        <dbReference type="EC" id="5.2.1.8"/>
    </reaction>
</comment>
<dbReference type="SUPFAM" id="SSF102735">
    <property type="entry name" value="Trigger factor ribosome-binding domain"/>
    <property type="match status" value="1"/>
</dbReference>
<gene>
    <name evidence="9" type="primary">tig</name>
    <name evidence="13" type="ORF">A3D35_03090</name>
</gene>
<dbReference type="AlphaFoldDB" id="A0A1G2I221"/>
<evidence type="ECO:0000256" key="3">
    <source>
        <dbReference type="ARBA" id="ARBA00013194"/>
    </source>
</evidence>
<dbReference type="InterPro" id="IPR008880">
    <property type="entry name" value="Trigger_fac_C"/>
</dbReference>
<comment type="function">
    <text evidence="9">Involved in protein export. Acts as a chaperone by maintaining the newly synthesized protein in an open conformation. Functions as a peptidyl-prolyl cis-trans isomerase.</text>
</comment>
<dbReference type="GO" id="GO:0043022">
    <property type="term" value="F:ribosome binding"/>
    <property type="evidence" value="ECO:0007669"/>
    <property type="project" value="TreeGrafter"/>
</dbReference>
<dbReference type="InterPro" id="IPR046357">
    <property type="entry name" value="PPIase_dom_sf"/>
</dbReference>
<dbReference type="Pfam" id="PF05698">
    <property type="entry name" value="Trigger_C"/>
    <property type="match status" value="1"/>
</dbReference>
<dbReference type="GO" id="GO:0051083">
    <property type="term" value="P:'de novo' cotranslational protein folding"/>
    <property type="evidence" value="ECO:0007669"/>
    <property type="project" value="TreeGrafter"/>
</dbReference>
<keyword evidence="9" id="KW-0132">Cell division</keyword>
<dbReference type="EMBL" id="MHOS01000017">
    <property type="protein sequence ID" value="OGZ68864.1"/>
    <property type="molecule type" value="Genomic_DNA"/>
</dbReference>